<dbReference type="NCBIfam" id="NF001454">
    <property type="entry name" value="PRK00315.1"/>
    <property type="match status" value="1"/>
</dbReference>
<dbReference type="PANTHER" id="PTHR30042:SF2">
    <property type="entry name" value="POTASSIUM-TRANSPORTING ATPASE KDPC SUBUNIT"/>
    <property type="match status" value="1"/>
</dbReference>
<evidence type="ECO:0000256" key="12">
    <source>
        <dbReference type="SAM" id="SignalP"/>
    </source>
</evidence>
<keyword evidence="1 11" id="KW-0813">Transport</keyword>
<comment type="function">
    <text evidence="11">Part of the high-affinity ATP-driven potassium transport (or Kdp) system, which catalyzes the hydrolysis of ATP coupled with the electrogenic transport of potassium into the cytoplasm. This subunit acts as a catalytic chaperone that increases the ATP-binding affinity of the ATP-hydrolyzing subunit KdpB by the formation of a transient KdpB/KdpC/ATP ternary complex.</text>
</comment>
<evidence type="ECO:0000313" key="14">
    <source>
        <dbReference type="Proteomes" id="UP000298337"/>
    </source>
</evidence>
<dbReference type="NCBIfam" id="NF010606">
    <property type="entry name" value="PRK14002.1"/>
    <property type="match status" value="1"/>
</dbReference>
<keyword evidence="6 11" id="KW-0067">ATP-binding</keyword>
<evidence type="ECO:0000256" key="9">
    <source>
        <dbReference type="ARBA" id="ARBA00023065"/>
    </source>
</evidence>
<comment type="similarity">
    <text evidence="11">Belongs to the KdpC family.</text>
</comment>
<evidence type="ECO:0000256" key="11">
    <source>
        <dbReference type="HAMAP-Rule" id="MF_00276"/>
    </source>
</evidence>
<dbReference type="GO" id="GO:0005524">
    <property type="term" value="F:ATP binding"/>
    <property type="evidence" value="ECO:0007669"/>
    <property type="project" value="UniProtKB-UniRule"/>
</dbReference>
<protein>
    <recommendedName>
        <fullName evidence="11">Potassium-transporting ATPase KdpC subunit</fullName>
    </recommendedName>
    <alternativeName>
        <fullName evidence="11">ATP phosphohydrolase [potassium-transporting] C chain</fullName>
    </alternativeName>
    <alternativeName>
        <fullName evidence="11">Potassium-binding and translocating subunit C</fullName>
    </alternativeName>
    <alternativeName>
        <fullName evidence="11">Potassium-translocating ATPase C chain</fullName>
    </alternativeName>
</protein>
<evidence type="ECO:0000256" key="3">
    <source>
        <dbReference type="ARBA" id="ARBA00022538"/>
    </source>
</evidence>
<feature type="chain" id="PRO_5021386914" description="Potassium-transporting ATPase KdpC subunit" evidence="12">
    <location>
        <begin position="30"/>
        <end position="189"/>
    </location>
</feature>
<evidence type="ECO:0000256" key="2">
    <source>
        <dbReference type="ARBA" id="ARBA00022475"/>
    </source>
</evidence>
<evidence type="ECO:0000313" key="13">
    <source>
        <dbReference type="EMBL" id="TGE07858.1"/>
    </source>
</evidence>
<organism evidence="13 14">
    <name type="scientific">Hymenobacter fodinae</name>
    <dbReference type="NCBI Taxonomy" id="2510796"/>
    <lineage>
        <taxon>Bacteria</taxon>
        <taxon>Pseudomonadati</taxon>
        <taxon>Bacteroidota</taxon>
        <taxon>Cytophagia</taxon>
        <taxon>Cytophagales</taxon>
        <taxon>Hymenobacteraceae</taxon>
        <taxon>Hymenobacter</taxon>
    </lineage>
</organism>
<keyword evidence="5 11" id="KW-0547">Nucleotide-binding</keyword>
<name>A0A4Z0P7C9_9BACT</name>
<keyword evidence="14" id="KW-1185">Reference proteome</keyword>
<dbReference type="Proteomes" id="UP000298337">
    <property type="component" value="Unassembled WGS sequence"/>
</dbReference>
<dbReference type="InterPro" id="IPR003820">
    <property type="entry name" value="KdpC"/>
</dbReference>
<evidence type="ECO:0000256" key="10">
    <source>
        <dbReference type="ARBA" id="ARBA00023136"/>
    </source>
</evidence>
<keyword evidence="3 11" id="KW-0633">Potassium transport</keyword>
<dbReference type="GO" id="GO:0005886">
    <property type="term" value="C:plasma membrane"/>
    <property type="evidence" value="ECO:0007669"/>
    <property type="project" value="UniProtKB-SubCell"/>
</dbReference>
<evidence type="ECO:0000256" key="7">
    <source>
        <dbReference type="ARBA" id="ARBA00022958"/>
    </source>
</evidence>
<evidence type="ECO:0000256" key="8">
    <source>
        <dbReference type="ARBA" id="ARBA00022989"/>
    </source>
</evidence>
<keyword evidence="10 11" id="KW-0472">Membrane</keyword>
<keyword evidence="9 11" id="KW-0406">Ion transport</keyword>
<dbReference type="GO" id="GO:0008556">
    <property type="term" value="F:P-type potassium transmembrane transporter activity"/>
    <property type="evidence" value="ECO:0007669"/>
    <property type="project" value="InterPro"/>
</dbReference>
<keyword evidence="7 11" id="KW-0630">Potassium</keyword>
<sequence length="189" mass="20185">MKTHLLPALRLTLALLLVCCVAYPALVWAGAQLAPNSGQGETIRHNGRVVGYANVGQKFDRPEYFNSRPSAVDYNASGSAGSNKGPSNPEYLATVHTRVEAFLSQNPTVKRADVPAELVTASGSGLDPHLSPAGAYAQVERVARLRKLPVAQVRALVAAHIEEPLIVFFGPAKVNVLRLNLALDSLQGR</sequence>
<dbReference type="NCBIfam" id="TIGR00681">
    <property type="entry name" value="kdpC"/>
    <property type="match status" value="1"/>
</dbReference>
<comment type="subunit">
    <text evidence="11">The system is composed of three essential subunits: KdpA, KdpB and KdpC.</text>
</comment>
<reference evidence="13 14" key="1">
    <citation type="submission" date="2019-04" db="EMBL/GenBank/DDBJ databases">
        <authorList>
            <person name="Feng G."/>
            <person name="Zhang J."/>
            <person name="Zhu H."/>
        </authorList>
    </citation>
    <scope>NUCLEOTIDE SEQUENCE [LARGE SCALE GENOMIC DNA]</scope>
    <source>
        <strain evidence="13 14">92R-1</strain>
    </source>
</reference>
<keyword evidence="12" id="KW-0732">Signal</keyword>
<keyword evidence="8 11" id="KW-1133">Transmembrane helix</keyword>
<accession>A0A4Z0P7C9</accession>
<dbReference type="EMBL" id="SRLA01000002">
    <property type="protein sequence ID" value="TGE07858.1"/>
    <property type="molecule type" value="Genomic_DNA"/>
</dbReference>
<dbReference type="PIRSF" id="PIRSF001296">
    <property type="entry name" value="K_ATPase_KdpC"/>
    <property type="match status" value="1"/>
</dbReference>
<dbReference type="Pfam" id="PF02669">
    <property type="entry name" value="KdpC"/>
    <property type="match status" value="1"/>
</dbReference>
<dbReference type="AlphaFoldDB" id="A0A4Z0P7C9"/>
<comment type="subcellular location">
    <subcellularLocation>
        <location evidence="11">Cell membrane</location>
        <topology evidence="11">Single-pass membrane protein</topology>
    </subcellularLocation>
</comment>
<evidence type="ECO:0000256" key="4">
    <source>
        <dbReference type="ARBA" id="ARBA00022692"/>
    </source>
</evidence>
<dbReference type="HAMAP" id="MF_00276">
    <property type="entry name" value="KdpC"/>
    <property type="match status" value="1"/>
</dbReference>
<feature type="signal peptide" evidence="12">
    <location>
        <begin position="1"/>
        <end position="29"/>
    </location>
</feature>
<dbReference type="RefSeq" id="WP_135433333.1">
    <property type="nucleotide sequence ID" value="NZ_SRLA01000002.1"/>
</dbReference>
<evidence type="ECO:0000256" key="1">
    <source>
        <dbReference type="ARBA" id="ARBA00022448"/>
    </source>
</evidence>
<proteinExistence type="inferred from homology"/>
<comment type="caution">
    <text evidence="13">The sequence shown here is derived from an EMBL/GenBank/DDBJ whole genome shotgun (WGS) entry which is preliminary data.</text>
</comment>
<gene>
    <name evidence="11" type="primary">kdpC</name>
    <name evidence="13" type="ORF">EU556_08900</name>
</gene>
<dbReference type="OrthoDB" id="9809491at2"/>
<keyword evidence="2 11" id="KW-1003">Cell membrane</keyword>
<evidence type="ECO:0000256" key="6">
    <source>
        <dbReference type="ARBA" id="ARBA00022840"/>
    </source>
</evidence>
<evidence type="ECO:0000256" key="5">
    <source>
        <dbReference type="ARBA" id="ARBA00022741"/>
    </source>
</evidence>
<dbReference type="PANTHER" id="PTHR30042">
    <property type="entry name" value="POTASSIUM-TRANSPORTING ATPASE C CHAIN"/>
    <property type="match status" value="1"/>
</dbReference>
<keyword evidence="4 11" id="KW-0812">Transmembrane</keyword>